<name>A0A915PRU6_9BILA</name>
<sequence>MVHSEKSRAWSYSWSPCVLETSGVFSHAFRSLCSCNSRVTCFYLANYPPEMEKDFGTSKPVRVAVHPSSGNRLAIGFMDGSIRFCTFDLLETKIEILACKKLKRAVREISFSSCGEELFAVGENRALCVYDIDANKRTRCIQKSHDRKTNALHVLAATSVKHQQVVTGDEYGEVKLWDLRAKEPMVCCFNEQEDIINDFAVAGNALLAASSDGTLGAYDFRRQKLLVRSEPMHGELLCLAVTHKYCYVGNGDGYLEVFKVAEYGNLLERIKTDHPLGIDSMQLLRLGILLTGSNEDDELRITHLCPNKNMGSIGLHAGGVQQLSITCDKKCLISVGCLESTVKFWYLPDLLSKGHNSIINVPPELLGGTFRKCFDD</sequence>
<evidence type="ECO:0000313" key="1">
    <source>
        <dbReference type="Proteomes" id="UP000887581"/>
    </source>
</evidence>
<evidence type="ECO:0000313" key="2">
    <source>
        <dbReference type="WBParaSite" id="sdigi.contig210.g6148.t1"/>
    </source>
</evidence>
<dbReference type="InterPro" id="IPR015943">
    <property type="entry name" value="WD40/YVTN_repeat-like_dom_sf"/>
</dbReference>
<dbReference type="Gene3D" id="2.130.10.10">
    <property type="entry name" value="YVTN repeat-like/Quinoprotein amine dehydrogenase"/>
    <property type="match status" value="2"/>
</dbReference>
<reference evidence="2" key="1">
    <citation type="submission" date="2022-11" db="UniProtKB">
        <authorList>
            <consortium name="WormBaseParasite"/>
        </authorList>
    </citation>
    <scope>IDENTIFICATION</scope>
</reference>
<organism evidence="1 2">
    <name type="scientific">Setaria digitata</name>
    <dbReference type="NCBI Taxonomy" id="48799"/>
    <lineage>
        <taxon>Eukaryota</taxon>
        <taxon>Metazoa</taxon>
        <taxon>Ecdysozoa</taxon>
        <taxon>Nematoda</taxon>
        <taxon>Chromadorea</taxon>
        <taxon>Rhabditida</taxon>
        <taxon>Spirurina</taxon>
        <taxon>Spiruromorpha</taxon>
        <taxon>Filarioidea</taxon>
        <taxon>Setariidae</taxon>
        <taxon>Setaria</taxon>
    </lineage>
</organism>
<dbReference type="PANTHER" id="PTHR44156">
    <property type="entry name" value="SUPERNUMERARY LIMBS, ISOFORM B-RELATED"/>
    <property type="match status" value="1"/>
</dbReference>
<dbReference type="WBParaSite" id="sdigi.contig210.g6148.t1">
    <property type="protein sequence ID" value="sdigi.contig210.g6148.t1"/>
    <property type="gene ID" value="sdigi.contig210.g6148"/>
</dbReference>
<dbReference type="SMART" id="SM00320">
    <property type="entry name" value="WD40"/>
    <property type="match status" value="5"/>
</dbReference>
<dbReference type="InterPro" id="IPR036322">
    <property type="entry name" value="WD40_repeat_dom_sf"/>
</dbReference>
<dbReference type="Proteomes" id="UP000887581">
    <property type="component" value="Unplaced"/>
</dbReference>
<proteinExistence type="predicted"/>
<dbReference type="AlphaFoldDB" id="A0A915PRU6"/>
<accession>A0A915PRU6</accession>
<keyword evidence="1" id="KW-1185">Reference proteome</keyword>
<protein>
    <submittedName>
        <fullName evidence="2">Anaphase-promoting complex subunit 4 WD40 domain-containing protein</fullName>
    </submittedName>
</protein>
<dbReference type="InterPro" id="IPR001680">
    <property type="entry name" value="WD40_rpt"/>
</dbReference>
<dbReference type="InterPro" id="IPR053299">
    <property type="entry name" value="ASTRA_WD_repeat"/>
</dbReference>
<dbReference type="SUPFAM" id="SSF50978">
    <property type="entry name" value="WD40 repeat-like"/>
    <property type="match status" value="1"/>
</dbReference>